<sequence length="213" mass="24339">MNSHPNLTDQQQESNPMDWLSSPTPQPETQAHPSLIIQTEPQQPQHQSQSQPQQKLGSQTGPISNNAHGEHQRHSQHHQQHLSAEVIQDLTHLYEEMQRLNIPLDVHNFLKHACDVFGYDRQSSNKGSDSANSVNKKESEEQDIMKNCFGLSFVYDVFFKNDKKKGNSNYFLNFENSNKNSARWDAFEDGVLSLTGLDNVASRILQPKDFDRV</sequence>
<evidence type="ECO:0000313" key="2">
    <source>
        <dbReference type="Proteomes" id="UP001165064"/>
    </source>
</evidence>
<organism evidence="1 2">
    <name type="scientific">Ambrosiozyma monospora</name>
    <name type="common">Yeast</name>
    <name type="synonym">Endomycopsis monosporus</name>
    <dbReference type="NCBI Taxonomy" id="43982"/>
    <lineage>
        <taxon>Eukaryota</taxon>
        <taxon>Fungi</taxon>
        <taxon>Dikarya</taxon>
        <taxon>Ascomycota</taxon>
        <taxon>Saccharomycotina</taxon>
        <taxon>Pichiomycetes</taxon>
        <taxon>Pichiales</taxon>
        <taxon>Pichiaceae</taxon>
        <taxon>Ambrosiozyma</taxon>
    </lineage>
</organism>
<protein>
    <submittedName>
        <fullName evidence="1">Unnamed protein product</fullName>
    </submittedName>
</protein>
<dbReference type="Proteomes" id="UP001165064">
    <property type="component" value="Unassembled WGS sequence"/>
</dbReference>
<gene>
    <name evidence="1" type="ORF">Amon02_000703000</name>
</gene>
<dbReference type="EMBL" id="BSXS01005694">
    <property type="protein sequence ID" value="GME84699.1"/>
    <property type="molecule type" value="Genomic_DNA"/>
</dbReference>
<accession>A0ACB5TBC4</accession>
<reference evidence="1" key="1">
    <citation type="submission" date="2023-04" db="EMBL/GenBank/DDBJ databases">
        <title>Ambrosiozyma monospora NBRC 10751.</title>
        <authorList>
            <person name="Ichikawa N."/>
            <person name="Sato H."/>
            <person name="Tonouchi N."/>
        </authorList>
    </citation>
    <scope>NUCLEOTIDE SEQUENCE</scope>
    <source>
        <strain evidence="1">NBRC 10751</strain>
    </source>
</reference>
<comment type="caution">
    <text evidence="1">The sequence shown here is derived from an EMBL/GenBank/DDBJ whole genome shotgun (WGS) entry which is preliminary data.</text>
</comment>
<name>A0ACB5TBC4_AMBMO</name>
<evidence type="ECO:0000313" key="1">
    <source>
        <dbReference type="EMBL" id="GME84699.1"/>
    </source>
</evidence>
<proteinExistence type="predicted"/>
<keyword evidence="2" id="KW-1185">Reference proteome</keyword>